<dbReference type="Gene3D" id="3.40.50.1110">
    <property type="entry name" value="SGNH hydrolase"/>
    <property type="match status" value="1"/>
</dbReference>
<keyword evidence="5" id="KW-1133">Transmembrane helix</keyword>
<dbReference type="EMBL" id="CAJGYO010000005">
    <property type="protein sequence ID" value="CAD6231502.1"/>
    <property type="molecule type" value="Genomic_DNA"/>
</dbReference>
<name>A0A811NXU8_9POAL</name>
<keyword evidence="3" id="KW-0378">Hydrolase</keyword>
<evidence type="ECO:0000256" key="5">
    <source>
        <dbReference type="SAM" id="Phobius"/>
    </source>
</evidence>
<gene>
    <name evidence="6" type="ORF">NCGR_LOCUS21554</name>
</gene>
<dbReference type="GO" id="GO:0016788">
    <property type="term" value="F:hydrolase activity, acting on ester bonds"/>
    <property type="evidence" value="ECO:0007669"/>
    <property type="project" value="InterPro"/>
</dbReference>
<evidence type="ECO:0000256" key="4">
    <source>
        <dbReference type="ARBA" id="ARBA00023180"/>
    </source>
</evidence>
<dbReference type="OrthoDB" id="655468at2759"/>
<sequence>MAPGGGARVDGGAPPVVAVLMTVAVVVLAAAASTVSGQQDDPAPAAACARRPVVFAFGDSNTDTGGVAAGLGYYYPLPEGRVFFRRSTGRLCDGRLVIDYLCESLNMSYLSPYLEAVGSDFTGGANFAISGSSALPRNVPFALHVQVQQFLHLKQRSLDLIAHGGGAAPVDADGFRNALYVIDIGQNDLSAAFGSGAPYDDVVHQRIPAIVSEIKDAVMTLYYNGAKNFWVHGTGPLGCLPQKLAAPRPDDTDLDYSGCLKTLNDGAYEFNAQLCAACDGLRSQLRGATIVYTDVLLIKYDLIANHTAYGFEEPLMACCGYGGPPYNYNANVSCLGPGFRVCEDGTKFVSWDGVHYTDAANAVVAAKILSGQFSTPKMPFDYFCQA</sequence>
<keyword evidence="4" id="KW-0325">Glycoprotein</keyword>
<keyword evidence="5" id="KW-0812">Transmembrane</keyword>
<dbReference type="AlphaFoldDB" id="A0A811NXU8"/>
<dbReference type="Pfam" id="PF00657">
    <property type="entry name" value="Lipase_GDSL"/>
    <property type="match status" value="1"/>
</dbReference>
<dbReference type="SUPFAM" id="SSF52266">
    <property type="entry name" value="SGNH hydrolase"/>
    <property type="match status" value="1"/>
</dbReference>
<accession>A0A811NXU8</accession>
<evidence type="ECO:0000256" key="3">
    <source>
        <dbReference type="ARBA" id="ARBA00022801"/>
    </source>
</evidence>
<evidence type="ECO:0000256" key="1">
    <source>
        <dbReference type="ARBA" id="ARBA00008668"/>
    </source>
</evidence>
<dbReference type="PANTHER" id="PTHR22835">
    <property type="entry name" value="ZINC FINGER FYVE DOMAIN CONTAINING PROTEIN"/>
    <property type="match status" value="1"/>
</dbReference>
<evidence type="ECO:0000313" key="7">
    <source>
        <dbReference type="Proteomes" id="UP000604825"/>
    </source>
</evidence>
<organism evidence="6 7">
    <name type="scientific">Miscanthus lutarioriparius</name>
    <dbReference type="NCBI Taxonomy" id="422564"/>
    <lineage>
        <taxon>Eukaryota</taxon>
        <taxon>Viridiplantae</taxon>
        <taxon>Streptophyta</taxon>
        <taxon>Embryophyta</taxon>
        <taxon>Tracheophyta</taxon>
        <taxon>Spermatophyta</taxon>
        <taxon>Magnoliopsida</taxon>
        <taxon>Liliopsida</taxon>
        <taxon>Poales</taxon>
        <taxon>Poaceae</taxon>
        <taxon>PACMAD clade</taxon>
        <taxon>Panicoideae</taxon>
        <taxon>Andropogonodae</taxon>
        <taxon>Andropogoneae</taxon>
        <taxon>Saccharinae</taxon>
        <taxon>Miscanthus</taxon>
    </lineage>
</organism>
<reference evidence="6" key="1">
    <citation type="submission" date="2020-10" db="EMBL/GenBank/DDBJ databases">
        <authorList>
            <person name="Han B."/>
            <person name="Lu T."/>
            <person name="Zhao Q."/>
            <person name="Huang X."/>
            <person name="Zhao Y."/>
        </authorList>
    </citation>
    <scope>NUCLEOTIDE SEQUENCE</scope>
</reference>
<evidence type="ECO:0000313" key="6">
    <source>
        <dbReference type="EMBL" id="CAD6231502.1"/>
    </source>
</evidence>
<dbReference type="InterPro" id="IPR036514">
    <property type="entry name" value="SGNH_hydro_sf"/>
</dbReference>
<dbReference type="Proteomes" id="UP000604825">
    <property type="component" value="Unassembled WGS sequence"/>
</dbReference>
<comment type="similarity">
    <text evidence="1">Belongs to the 'GDSL' lipolytic enzyme family.</text>
</comment>
<evidence type="ECO:0000256" key="2">
    <source>
        <dbReference type="ARBA" id="ARBA00022729"/>
    </source>
</evidence>
<keyword evidence="5" id="KW-0472">Membrane</keyword>
<dbReference type="InterPro" id="IPR035669">
    <property type="entry name" value="SGNH_plant_lipase-like"/>
</dbReference>
<dbReference type="InterPro" id="IPR001087">
    <property type="entry name" value="GDSL"/>
</dbReference>
<keyword evidence="7" id="KW-1185">Reference proteome</keyword>
<feature type="transmembrane region" description="Helical" evidence="5">
    <location>
        <begin position="12"/>
        <end position="32"/>
    </location>
</feature>
<dbReference type="PANTHER" id="PTHR22835:SF275">
    <property type="entry name" value="OS01G0331100 PROTEIN"/>
    <property type="match status" value="1"/>
</dbReference>
<protein>
    <submittedName>
        <fullName evidence="6">Uncharacterized protein</fullName>
    </submittedName>
</protein>
<dbReference type="CDD" id="cd01837">
    <property type="entry name" value="SGNH_plant_lipase_like"/>
    <property type="match status" value="1"/>
</dbReference>
<proteinExistence type="inferred from homology"/>
<comment type="caution">
    <text evidence="6">The sequence shown here is derived from an EMBL/GenBank/DDBJ whole genome shotgun (WGS) entry which is preliminary data.</text>
</comment>
<keyword evidence="2" id="KW-0732">Signal</keyword>